<protein>
    <submittedName>
        <fullName evidence="2">Uncharacterized protein</fullName>
    </submittedName>
</protein>
<gene>
    <name evidence="2" type="ORF">CBOVIS_LOCUS4674</name>
</gene>
<reference evidence="2 3" key="1">
    <citation type="submission" date="2020-04" db="EMBL/GenBank/DDBJ databases">
        <authorList>
            <person name="Laetsch R D."/>
            <person name="Stevens L."/>
            <person name="Kumar S."/>
            <person name="Blaxter L. M."/>
        </authorList>
    </citation>
    <scope>NUCLEOTIDE SEQUENCE [LARGE SCALE GENOMIC DNA]</scope>
</reference>
<organism evidence="2 3">
    <name type="scientific">Caenorhabditis bovis</name>
    <dbReference type="NCBI Taxonomy" id="2654633"/>
    <lineage>
        <taxon>Eukaryota</taxon>
        <taxon>Metazoa</taxon>
        <taxon>Ecdysozoa</taxon>
        <taxon>Nematoda</taxon>
        <taxon>Chromadorea</taxon>
        <taxon>Rhabditida</taxon>
        <taxon>Rhabditina</taxon>
        <taxon>Rhabditomorpha</taxon>
        <taxon>Rhabditoidea</taxon>
        <taxon>Rhabditidae</taxon>
        <taxon>Peloderinae</taxon>
        <taxon>Caenorhabditis</taxon>
    </lineage>
</organism>
<feature type="region of interest" description="Disordered" evidence="1">
    <location>
        <begin position="1"/>
        <end position="48"/>
    </location>
</feature>
<feature type="compositionally biased region" description="Polar residues" evidence="1">
    <location>
        <begin position="19"/>
        <end position="28"/>
    </location>
</feature>
<dbReference type="Proteomes" id="UP000494206">
    <property type="component" value="Unassembled WGS sequence"/>
</dbReference>
<evidence type="ECO:0000313" key="2">
    <source>
        <dbReference type="EMBL" id="CAB3401995.1"/>
    </source>
</evidence>
<evidence type="ECO:0000313" key="3">
    <source>
        <dbReference type="Proteomes" id="UP000494206"/>
    </source>
</evidence>
<dbReference type="EMBL" id="CADEPM010000003">
    <property type="protein sequence ID" value="CAB3401995.1"/>
    <property type="molecule type" value="Genomic_DNA"/>
</dbReference>
<proteinExistence type="predicted"/>
<name>A0A8S1EPQ7_9PELO</name>
<sequence>MDEPDSGTEPILDEPMETSWPTTPSSGILHSDDNSPLEAGVVTDEPENETSAFEVSFTFQLESLPCPTSPAFCGVSEGNAVTRPEHVEALHTESYSTASSQTINSVILVGNANIIGEAGYWSEIFRTCRYAQTILTESQLPETQ</sequence>
<dbReference type="AlphaFoldDB" id="A0A8S1EPQ7"/>
<keyword evidence="3" id="KW-1185">Reference proteome</keyword>
<evidence type="ECO:0000256" key="1">
    <source>
        <dbReference type="SAM" id="MobiDB-lite"/>
    </source>
</evidence>
<accession>A0A8S1EPQ7</accession>
<feature type="compositionally biased region" description="Acidic residues" evidence="1">
    <location>
        <begin position="1"/>
        <end position="16"/>
    </location>
</feature>
<comment type="caution">
    <text evidence="2">The sequence shown here is derived from an EMBL/GenBank/DDBJ whole genome shotgun (WGS) entry which is preliminary data.</text>
</comment>